<keyword evidence="1" id="KW-0732">Signal</keyword>
<feature type="signal peptide" evidence="1">
    <location>
        <begin position="1"/>
        <end position="19"/>
    </location>
</feature>
<dbReference type="EMBL" id="CAGI01000158">
    <property type="protein sequence ID" value="CCF50831.1"/>
    <property type="molecule type" value="Genomic_DNA"/>
</dbReference>
<dbReference type="AlphaFoldDB" id="I2FV88"/>
<comment type="caution">
    <text evidence="2">The sequence shown here is derived from an EMBL/GenBank/DDBJ whole genome shotgun (WGS) entry which is preliminary data.</text>
</comment>
<accession>I2FV88</accession>
<dbReference type="HOGENOM" id="CLU_2943580_0_0_1"/>
<evidence type="ECO:0000256" key="1">
    <source>
        <dbReference type="SAM" id="SignalP"/>
    </source>
</evidence>
<name>I2FV88_USTHO</name>
<evidence type="ECO:0008006" key="4">
    <source>
        <dbReference type="Google" id="ProtNLM"/>
    </source>
</evidence>
<evidence type="ECO:0000313" key="2">
    <source>
        <dbReference type="EMBL" id="CCF50831.1"/>
    </source>
</evidence>
<protein>
    <recommendedName>
        <fullName evidence="4">Secreted protein</fullName>
    </recommendedName>
</protein>
<proteinExistence type="predicted"/>
<dbReference type="Proteomes" id="UP000006174">
    <property type="component" value="Unassembled WGS sequence"/>
</dbReference>
<organism evidence="2 3">
    <name type="scientific">Ustilago hordei</name>
    <name type="common">Barley covered smut fungus</name>
    <dbReference type="NCBI Taxonomy" id="120017"/>
    <lineage>
        <taxon>Eukaryota</taxon>
        <taxon>Fungi</taxon>
        <taxon>Dikarya</taxon>
        <taxon>Basidiomycota</taxon>
        <taxon>Ustilaginomycotina</taxon>
        <taxon>Ustilaginomycetes</taxon>
        <taxon>Ustilaginales</taxon>
        <taxon>Ustilaginaceae</taxon>
        <taxon>Ustilago</taxon>
    </lineage>
</organism>
<reference evidence="2 3" key="1">
    <citation type="journal article" date="2012" name="Plant Cell">
        <title>Genome comparison of barley and maize smut fungi reveals targeted loss of RNA silencing components and species-specific presence of transposable elements.</title>
        <authorList>
            <person name="Laurie J.D."/>
            <person name="Ali S."/>
            <person name="Linning R."/>
            <person name="Mannhaupt G."/>
            <person name="Wong P."/>
            <person name="Gueldener U."/>
            <person name="Muensterkoetter M."/>
            <person name="Moore R."/>
            <person name="Kahmann R."/>
            <person name="Bakkeren G."/>
            <person name="Schirawski J."/>
        </authorList>
    </citation>
    <scope>NUCLEOTIDE SEQUENCE [LARGE SCALE GENOMIC DNA]</scope>
    <source>
        <strain evidence="3">Uh4875-4</strain>
    </source>
</reference>
<feature type="chain" id="PRO_5003658837" description="Secreted protein" evidence="1">
    <location>
        <begin position="20"/>
        <end position="60"/>
    </location>
</feature>
<sequence>MKAWRMLLLGASAVVQTAGFDCLGPSLGWRIVSSCMTELWAVWDDVVLPPTAGETRCALS</sequence>
<keyword evidence="3" id="KW-1185">Reference proteome</keyword>
<gene>
    <name evidence="2" type="ORF">UHOR_06418</name>
</gene>
<evidence type="ECO:0000313" key="3">
    <source>
        <dbReference type="Proteomes" id="UP000006174"/>
    </source>
</evidence>